<evidence type="ECO:0000313" key="8">
    <source>
        <dbReference type="EMBL" id="KAJ9644356.1"/>
    </source>
</evidence>
<dbReference type="Gene3D" id="3.90.180.10">
    <property type="entry name" value="Medium-chain alcohol dehydrogenases, catalytic domain"/>
    <property type="match status" value="1"/>
</dbReference>
<dbReference type="PANTHER" id="PTHR43350:SF2">
    <property type="entry name" value="GROES-LIKE ZINC-BINDING ALCOHOL DEHYDROGENASE FAMILY PROTEIN"/>
    <property type="match status" value="1"/>
</dbReference>
<dbReference type="PANTHER" id="PTHR43350">
    <property type="entry name" value="NAD-DEPENDENT ALCOHOL DEHYDROGENASE"/>
    <property type="match status" value="1"/>
</dbReference>
<dbReference type="InterPro" id="IPR020843">
    <property type="entry name" value="ER"/>
</dbReference>
<comment type="cofactor">
    <cofactor evidence="1 6">
        <name>Zn(2+)</name>
        <dbReference type="ChEBI" id="CHEBI:29105"/>
    </cofactor>
</comment>
<evidence type="ECO:0000313" key="9">
    <source>
        <dbReference type="Proteomes" id="UP001172681"/>
    </source>
</evidence>
<dbReference type="SMART" id="SM00829">
    <property type="entry name" value="PKS_ER"/>
    <property type="match status" value="1"/>
</dbReference>
<dbReference type="SUPFAM" id="SSF51735">
    <property type="entry name" value="NAD(P)-binding Rossmann-fold domains"/>
    <property type="match status" value="1"/>
</dbReference>
<gene>
    <name evidence="8" type="ORF">H2204_001708</name>
</gene>
<comment type="similarity">
    <text evidence="2 6">Belongs to the zinc-containing alcohol dehydrogenase family.</text>
</comment>
<keyword evidence="4 6" id="KW-0862">Zinc</keyword>
<comment type="caution">
    <text evidence="8">The sequence shown here is derived from an EMBL/GenBank/DDBJ whole genome shotgun (WGS) entry which is preliminary data.</text>
</comment>
<dbReference type="SUPFAM" id="SSF50129">
    <property type="entry name" value="GroES-like"/>
    <property type="match status" value="1"/>
</dbReference>
<dbReference type="InterPro" id="IPR011032">
    <property type="entry name" value="GroES-like_sf"/>
</dbReference>
<evidence type="ECO:0000259" key="7">
    <source>
        <dbReference type="SMART" id="SM00829"/>
    </source>
</evidence>
<dbReference type="Pfam" id="PF08240">
    <property type="entry name" value="ADH_N"/>
    <property type="match status" value="1"/>
</dbReference>
<evidence type="ECO:0000256" key="4">
    <source>
        <dbReference type="ARBA" id="ARBA00022833"/>
    </source>
</evidence>
<keyword evidence="5" id="KW-0560">Oxidoreductase</keyword>
<sequence length="386" mass="41040">MSTQSSYEYPALVSYEPNPKPVWKLEKVKIPPKAPGDHQVKVRLVATGICHSDIIVGSVPGNAGPGFSYPRILGHEGVGIVEEVGSGVTTTKVGDKVILSYNYCGNCDLCRDNKQPYCLQWVALNIVGKPGLFEDAKSGETVTGGFFGQSSFAGASIVSETSVVNVTNLIENDNELRLFAPLGCGVMTGSGAVLNGAEAKTHDIVMVTGLGGVGLGAVMAAKIAGCREVIAVDRIASRLDLARQLGATKVIDTSAAGEKGDLVGEAARVVNGQRISIVIETTGAVPVIEACMKAMGKRGRHLQLGVPPPGTEFQFPLSTFFSDNKRFECHYLGETTGQEQIPKMIEWYRDGKLPLEKFVKFFPASDAMAAMQSMQDGSSIKAVIVW</sequence>
<organism evidence="8 9">
    <name type="scientific">Knufia peltigerae</name>
    <dbReference type="NCBI Taxonomy" id="1002370"/>
    <lineage>
        <taxon>Eukaryota</taxon>
        <taxon>Fungi</taxon>
        <taxon>Dikarya</taxon>
        <taxon>Ascomycota</taxon>
        <taxon>Pezizomycotina</taxon>
        <taxon>Eurotiomycetes</taxon>
        <taxon>Chaetothyriomycetidae</taxon>
        <taxon>Chaetothyriales</taxon>
        <taxon>Trichomeriaceae</taxon>
        <taxon>Knufia</taxon>
    </lineage>
</organism>
<dbReference type="InterPro" id="IPR013154">
    <property type="entry name" value="ADH-like_N"/>
</dbReference>
<evidence type="ECO:0000256" key="3">
    <source>
        <dbReference type="ARBA" id="ARBA00022723"/>
    </source>
</evidence>
<dbReference type="InterPro" id="IPR036291">
    <property type="entry name" value="NAD(P)-bd_dom_sf"/>
</dbReference>
<reference evidence="8" key="1">
    <citation type="submission" date="2022-10" db="EMBL/GenBank/DDBJ databases">
        <title>Culturing micro-colonial fungi from biological soil crusts in the Mojave desert and describing Neophaeococcomyces mojavensis, and introducing the new genera and species Taxawa tesnikishii.</title>
        <authorList>
            <person name="Kurbessoian T."/>
            <person name="Stajich J.E."/>
        </authorList>
    </citation>
    <scope>NUCLEOTIDE SEQUENCE</scope>
    <source>
        <strain evidence="8">TK_35</strain>
    </source>
</reference>
<dbReference type="PROSITE" id="PS00059">
    <property type="entry name" value="ADH_ZINC"/>
    <property type="match status" value="1"/>
</dbReference>
<dbReference type="GO" id="GO:0016491">
    <property type="term" value="F:oxidoreductase activity"/>
    <property type="evidence" value="ECO:0007669"/>
    <property type="project" value="UniProtKB-KW"/>
</dbReference>
<dbReference type="GO" id="GO:0008270">
    <property type="term" value="F:zinc ion binding"/>
    <property type="evidence" value="ECO:0007669"/>
    <property type="project" value="InterPro"/>
</dbReference>
<evidence type="ECO:0000256" key="2">
    <source>
        <dbReference type="ARBA" id="ARBA00008072"/>
    </source>
</evidence>
<evidence type="ECO:0000256" key="6">
    <source>
        <dbReference type="RuleBase" id="RU361277"/>
    </source>
</evidence>
<proteinExistence type="inferred from homology"/>
<dbReference type="Gene3D" id="3.40.50.720">
    <property type="entry name" value="NAD(P)-binding Rossmann-like Domain"/>
    <property type="match status" value="1"/>
</dbReference>
<keyword evidence="3 6" id="KW-0479">Metal-binding</keyword>
<dbReference type="Pfam" id="PF00107">
    <property type="entry name" value="ADH_zinc_N"/>
    <property type="match status" value="1"/>
</dbReference>
<dbReference type="InterPro" id="IPR013149">
    <property type="entry name" value="ADH-like_C"/>
</dbReference>
<accession>A0AA39D3B3</accession>
<dbReference type="EMBL" id="JAPDRN010000006">
    <property type="protein sequence ID" value="KAJ9644356.1"/>
    <property type="molecule type" value="Genomic_DNA"/>
</dbReference>
<name>A0AA39D3B3_9EURO</name>
<feature type="domain" description="Enoyl reductase (ER)" evidence="7">
    <location>
        <begin position="16"/>
        <end position="384"/>
    </location>
</feature>
<evidence type="ECO:0000256" key="1">
    <source>
        <dbReference type="ARBA" id="ARBA00001947"/>
    </source>
</evidence>
<dbReference type="Proteomes" id="UP001172681">
    <property type="component" value="Unassembled WGS sequence"/>
</dbReference>
<evidence type="ECO:0000256" key="5">
    <source>
        <dbReference type="ARBA" id="ARBA00023002"/>
    </source>
</evidence>
<protein>
    <recommendedName>
        <fullName evidence="7">Enoyl reductase (ER) domain-containing protein</fullName>
    </recommendedName>
</protein>
<dbReference type="InterPro" id="IPR002328">
    <property type="entry name" value="ADH_Zn_CS"/>
</dbReference>
<keyword evidence="9" id="KW-1185">Reference proteome</keyword>
<dbReference type="AlphaFoldDB" id="A0AA39D3B3"/>